<name>A0ABV2V0M9_9ACTN</name>
<sequence length="191" mass="19769">MIVAVGHADLTAPALELVQAELRDHLDRLSDGAAGLVRAGAGVPLAFGRAARAAGRRLVVLLPTQRAVPAVLPEPDRSGAAELLMLAEEVRLLGFDPADRDARVSADERVVAAGRRVYAVWDGSPSNGTDATAHLVAFARSRGIPVEVVWPAGATRRARPADAPDTSTAQADTRPAAMPHAAARAVKGGAM</sequence>
<evidence type="ECO:0000313" key="2">
    <source>
        <dbReference type="EMBL" id="MET9847377.1"/>
    </source>
</evidence>
<protein>
    <submittedName>
        <fullName evidence="2">Uncharacterized protein</fullName>
    </submittedName>
</protein>
<feature type="region of interest" description="Disordered" evidence="1">
    <location>
        <begin position="155"/>
        <end position="191"/>
    </location>
</feature>
<evidence type="ECO:0000313" key="3">
    <source>
        <dbReference type="Proteomes" id="UP001550210"/>
    </source>
</evidence>
<feature type="compositionally biased region" description="Low complexity" evidence="1">
    <location>
        <begin position="155"/>
        <end position="185"/>
    </location>
</feature>
<organism evidence="2 3">
    <name type="scientific">Streptomyces ossamyceticus</name>
    <dbReference type="NCBI Taxonomy" id="249581"/>
    <lineage>
        <taxon>Bacteria</taxon>
        <taxon>Bacillati</taxon>
        <taxon>Actinomycetota</taxon>
        <taxon>Actinomycetes</taxon>
        <taxon>Kitasatosporales</taxon>
        <taxon>Streptomycetaceae</taxon>
        <taxon>Streptomyces</taxon>
    </lineage>
</organism>
<dbReference type="EMBL" id="JBEXPZ010000029">
    <property type="protein sequence ID" value="MET9847377.1"/>
    <property type="molecule type" value="Genomic_DNA"/>
</dbReference>
<accession>A0ABV2V0M9</accession>
<evidence type="ECO:0000256" key="1">
    <source>
        <dbReference type="SAM" id="MobiDB-lite"/>
    </source>
</evidence>
<dbReference type="Gene3D" id="3.40.50.450">
    <property type="match status" value="1"/>
</dbReference>
<comment type="caution">
    <text evidence="2">The sequence shown here is derived from an EMBL/GenBank/DDBJ whole genome shotgun (WGS) entry which is preliminary data.</text>
</comment>
<reference evidence="2 3" key="1">
    <citation type="submission" date="2024-06" db="EMBL/GenBank/DDBJ databases">
        <title>The Natural Products Discovery Center: Release of the First 8490 Sequenced Strains for Exploring Actinobacteria Biosynthetic Diversity.</title>
        <authorList>
            <person name="Kalkreuter E."/>
            <person name="Kautsar S.A."/>
            <person name="Yang D."/>
            <person name="Bader C.D."/>
            <person name="Teijaro C.N."/>
            <person name="Fluegel L."/>
            <person name="Davis C.M."/>
            <person name="Simpson J.R."/>
            <person name="Lauterbach L."/>
            <person name="Steele A.D."/>
            <person name="Gui C."/>
            <person name="Meng S."/>
            <person name="Li G."/>
            <person name="Viehrig K."/>
            <person name="Ye F."/>
            <person name="Su P."/>
            <person name="Kiefer A.F."/>
            <person name="Nichols A."/>
            <person name="Cepeda A.J."/>
            <person name="Yan W."/>
            <person name="Fan B."/>
            <person name="Jiang Y."/>
            <person name="Adhikari A."/>
            <person name="Zheng C.-J."/>
            <person name="Schuster L."/>
            <person name="Cowan T.M."/>
            <person name="Smanski M.J."/>
            <person name="Chevrette M.G."/>
            <person name="De Carvalho L.P.S."/>
            <person name="Shen B."/>
        </authorList>
    </citation>
    <scope>NUCLEOTIDE SEQUENCE [LARGE SCALE GENOMIC DNA]</scope>
    <source>
        <strain evidence="2 3">NPDC006434</strain>
    </source>
</reference>
<keyword evidence="3" id="KW-1185">Reference proteome</keyword>
<dbReference type="Proteomes" id="UP001550210">
    <property type="component" value="Unassembled WGS sequence"/>
</dbReference>
<dbReference type="RefSeq" id="WP_355398602.1">
    <property type="nucleotide sequence ID" value="NZ_JBEGHN010000034.1"/>
</dbReference>
<proteinExistence type="predicted"/>
<gene>
    <name evidence="2" type="ORF">ABZZ21_23080</name>
</gene>